<dbReference type="EMBL" id="UINC01019694">
    <property type="protein sequence ID" value="SVA83423.1"/>
    <property type="molecule type" value="Genomic_DNA"/>
</dbReference>
<sequence>MTYLDANPMNYTKKCQCEHTDYTITRWTIQFDYKYKIECTCGSFIQLATQKDVAMYNERYNKSMEFEMGTEWLGRKSFRKET</sequence>
<protein>
    <submittedName>
        <fullName evidence="1">Uncharacterized protein</fullName>
    </submittedName>
</protein>
<gene>
    <name evidence="1" type="ORF">METZ01_LOCUS136277</name>
</gene>
<proteinExistence type="predicted"/>
<evidence type="ECO:0000313" key="1">
    <source>
        <dbReference type="EMBL" id="SVA83423.1"/>
    </source>
</evidence>
<accession>A0A381Z3N5</accession>
<name>A0A381Z3N5_9ZZZZ</name>
<dbReference type="AlphaFoldDB" id="A0A381Z3N5"/>
<organism evidence="1">
    <name type="scientific">marine metagenome</name>
    <dbReference type="NCBI Taxonomy" id="408172"/>
    <lineage>
        <taxon>unclassified sequences</taxon>
        <taxon>metagenomes</taxon>
        <taxon>ecological metagenomes</taxon>
    </lineage>
</organism>
<reference evidence="1" key="1">
    <citation type="submission" date="2018-05" db="EMBL/GenBank/DDBJ databases">
        <authorList>
            <person name="Lanie J.A."/>
            <person name="Ng W.-L."/>
            <person name="Kazmierczak K.M."/>
            <person name="Andrzejewski T.M."/>
            <person name="Davidsen T.M."/>
            <person name="Wayne K.J."/>
            <person name="Tettelin H."/>
            <person name="Glass J.I."/>
            <person name="Rusch D."/>
            <person name="Podicherti R."/>
            <person name="Tsui H.-C.T."/>
            <person name="Winkler M.E."/>
        </authorList>
    </citation>
    <scope>NUCLEOTIDE SEQUENCE</scope>
</reference>